<comment type="subunit">
    <text evidence="7">Homodimer.</text>
</comment>
<comment type="function">
    <text evidence="7">Catalyzes the transfer of the alpha-amino group from S-adenosyl-L-methionine (SAM) to 7-keto-8-aminopelargonic acid (KAPA) to form 7,8-diaminopelargonic acid (DAPA). It is the only aminotransferase known to utilize SAM as an amino donor.</text>
</comment>
<dbReference type="EMBL" id="QUAJ01000004">
    <property type="protein sequence ID" value="REI42472.1"/>
    <property type="molecule type" value="Genomic_DNA"/>
</dbReference>
<dbReference type="SUPFAM" id="SSF53383">
    <property type="entry name" value="PLP-dependent transferases"/>
    <property type="match status" value="1"/>
</dbReference>
<dbReference type="InterPro" id="IPR049704">
    <property type="entry name" value="Aminotrans_3_PPA_site"/>
</dbReference>
<protein>
    <recommendedName>
        <fullName evidence="7">Adenosylmethionine-8-amino-7-oxononanoate aminotransferase</fullName>
        <ecNumber evidence="7">2.6.1.62</ecNumber>
    </recommendedName>
    <alternativeName>
        <fullName evidence="7">7,8-diamino-pelargonic acid aminotransferase</fullName>
        <shortName evidence="7">DAPA AT</shortName>
        <shortName evidence="7">DAPA aminotransferase</shortName>
    </alternativeName>
    <alternativeName>
        <fullName evidence="7">7,8-diaminononanoate synthase</fullName>
        <shortName evidence="7">DANS</shortName>
    </alternativeName>
    <alternativeName>
        <fullName evidence="7">Diaminopelargonic acid synthase</fullName>
    </alternativeName>
</protein>
<dbReference type="Proteomes" id="UP000263486">
    <property type="component" value="Unassembled WGS sequence"/>
</dbReference>
<dbReference type="HAMAP" id="MF_00834">
    <property type="entry name" value="BioA"/>
    <property type="match status" value="1"/>
</dbReference>
<keyword evidence="5 7" id="KW-0093">Biotin biosynthesis</keyword>
<keyword evidence="9" id="KW-1185">Reference proteome</keyword>
<feature type="binding site" evidence="7">
    <location>
        <position position="258"/>
    </location>
    <ligand>
        <name>substrate</name>
    </ligand>
</feature>
<keyword evidence="6 7" id="KW-0663">Pyridoxal phosphate</keyword>
<feature type="binding site" evidence="7">
    <location>
        <position position="292"/>
    </location>
    <ligand>
        <name>substrate</name>
    </ligand>
</feature>
<feature type="site" description="Participates in the substrate recognition with KAPA and in a stacking interaction with the adenine ring of SAM" evidence="7">
    <location>
        <position position="13"/>
    </location>
</feature>
<dbReference type="CDD" id="cd00610">
    <property type="entry name" value="OAT_like"/>
    <property type="match status" value="1"/>
</dbReference>
<dbReference type="InterPro" id="IPR015424">
    <property type="entry name" value="PyrdxlP-dep_Trfase"/>
</dbReference>
<evidence type="ECO:0000256" key="4">
    <source>
        <dbReference type="ARBA" id="ARBA00022691"/>
    </source>
</evidence>
<proteinExistence type="inferred from homology"/>
<comment type="catalytic activity">
    <reaction evidence="7">
        <text>(8S)-8-amino-7-oxononanoate + S-adenosyl-L-methionine = S-adenosyl-4-methylsulfanyl-2-oxobutanoate + (7R,8S)-7,8-diammoniononanoate</text>
        <dbReference type="Rhea" id="RHEA:16861"/>
        <dbReference type="ChEBI" id="CHEBI:16490"/>
        <dbReference type="ChEBI" id="CHEBI:59789"/>
        <dbReference type="ChEBI" id="CHEBI:149468"/>
        <dbReference type="ChEBI" id="CHEBI:149469"/>
        <dbReference type="EC" id="2.6.1.62"/>
    </reaction>
</comment>
<keyword evidence="3 7" id="KW-0808">Transferase</keyword>
<feature type="binding site" evidence="7">
    <location>
        <position position="48"/>
    </location>
    <ligand>
        <name>substrate</name>
    </ligand>
</feature>
<comment type="cofactor">
    <cofactor evidence="1 7">
        <name>pyridoxal 5'-phosphate</name>
        <dbReference type="ChEBI" id="CHEBI:597326"/>
    </cofactor>
</comment>
<feature type="binding site" evidence="7">
    <location>
        <begin position="293"/>
        <end position="294"/>
    </location>
    <ligand>
        <name>pyridoxal 5'-phosphate</name>
        <dbReference type="ChEBI" id="CHEBI:597326"/>
    </ligand>
</feature>
<evidence type="ECO:0000256" key="1">
    <source>
        <dbReference type="ARBA" id="ARBA00001933"/>
    </source>
</evidence>
<feature type="modified residue" description="N6-(pyridoxal phosphate)lysine" evidence="7">
    <location>
        <position position="258"/>
    </location>
</feature>
<feature type="binding site" evidence="7">
    <location>
        <begin position="108"/>
        <end position="109"/>
    </location>
    <ligand>
        <name>pyridoxal 5'-phosphate</name>
        <dbReference type="ChEBI" id="CHEBI:597326"/>
    </ligand>
</feature>
<dbReference type="InterPro" id="IPR015421">
    <property type="entry name" value="PyrdxlP-dep_Trfase_major"/>
</dbReference>
<evidence type="ECO:0000256" key="5">
    <source>
        <dbReference type="ARBA" id="ARBA00022756"/>
    </source>
</evidence>
<feature type="binding site" evidence="7">
    <location>
        <position position="374"/>
    </location>
    <ligand>
        <name>substrate</name>
    </ligand>
</feature>
<comment type="pathway">
    <text evidence="7">Cofactor biosynthesis; biotin biosynthesis; 7,8-diaminononanoate from 8-amino-7-oxononanoate (SAM route): step 1/1.</text>
</comment>
<dbReference type="InterPro" id="IPR005815">
    <property type="entry name" value="BioA"/>
</dbReference>
<dbReference type="PANTHER" id="PTHR42684:SF3">
    <property type="entry name" value="ADENOSYLMETHIONINE-8-AMINO-7-OXONONANOATE AMINOTRANSFERASE"/>
    <property type="match status" value="1"/>
</dbReference>
<evidence type="ECO:0000256" key="2">
    <source>
        <dbReference type="ARBA" id="ARBA00022576"/>
    </source>
</evidence>
<reference evidence="8 9" key="1">
    <citation type="submission" date="2018-08" db="EMBL/GenBank/DDBJ databases">
        <title>Draft genome sequence of Psychrilyobacter sp. strain SD5 isolated from Black Sea water.</title>
        <authorList>
            <person name="Yadav S."/>
            <person name="Villanueva L."/>
            <person name="Damste J.S.S."/>
        </authorList>
    </citation>
    <scope>NUCLEOTIDE SEQUENCE [LARGE SCALE GENOMIC DNA]</scope>
    <source>
        <strain evidence="8 9">SD5</strain>
    </source>
</reference>
<dbReference type="Gene3D" id="3.40.640.10">
    <property type="entry name" value="Type I PLP-dependent aspartate aminotransferase-like (Major domain)"/>
    <property type="match status" value="1"/>
</dbReference>
<gene>
    <name evidence="7 8" type="primary">bioA</name>
    <name evidence="8" type="ORF">DYH56_03705</name>
</gene>
<dbReference type="GO" id="GO:0004015">
    <property type="term" value="F:adenosylmethionine-8-amino-7-oxononanoate transaminase activity"/>
    <property type="evidence" value="ECO:0007669"/>
    <property type="project" value="UniProtKB-EC"/>
</dbReference>
<dbReference type="Pfam" id="PF00202">
    <property type="entry name" value="Aminotran_3"/>
    <property type="match status" value="1"/>
</dbReference>
<evidence type="ECO:0000256" key="6">
    <source>
        <dbReference type="ARBA" id="ARBA00022898"/>
    </source>
</evidence>
<sequence>MEVSKLENIWFPYTQMKTMTTPIQIEKGEGVYLYTNDGDKLIDTVSSWWCAIHGYNNIEINNAIKDQIDKMSHIMLGGLVHQPVMELSKKLSAILPGDLNHCFFSDSGSVGVEVALKMAVQYFNNSGEKRTKFISFIDSYHGDTWKAMEVGDDPDYHKAFKGDDIPANFYVEPDNIDELEDILKKHSAEIAGFIVEPILQGAGGFKIHSREYLKNARKLCDRYGVLFIFDEVATGFGRTGDLFVASEDLIPDIIVLGKALTGGYLGHAVTVATDEIYDKFYSDSPEDAFMHGPTFMGNPLACAAGLKSIEIFQREDYLSKIKKIESTLMKLKEIDHPLIKEVRVIGGCGCIEVTDNKILKGFKEYCFSKGIWNRTFLNFAYIMPPYIISSDELNYVVETFKTWFEQEQKDVL</sequence>
<comment type="subcellular location">
    <subcellularLocation>
        <location evidence="7">Cytoplasm</location>
    </subcellularLocation>
</comment>
<comment type="caution">
    <text evidence="8">The sequence shown here is derived from an EMBL/GenBank/DDBJ whole genome shotgun (WGS) entry which is preliminary data.</text>
</comment>
<evidence type="ECO:0000313" key="8">
    <source>
        <dbReference type="EMBL" id="REI42472.1"/>
    </source>
</evidence>
<dbReference type="InterPro" id="IPR005814">
    <property type="entry name" value="Aminotrans_3"/>
</dbReference>
<dbReference type="PROSITE" id="PS00600">
    <property type="entry name" value="AA_TRANSFER_CLASS_3"/>
    <property type="match status" value="1"/>
</dbReference>
<keyword evidence="2 7" id="KW-0032">Aminotransferase</keyword>
<comment type="similarity">
    <text evidence="7">Belongs to the class-III pyridoxal-phosphate-dependent aminotransferase family. BioA subfamily.</text>
</comment>
<evidence type="ECO:0000256" key="3">
    <source>
        <dbReference type="ARBA" id="ARBA00022679"/>
    </source>
</evidence>
<dbReference type="NCBIfam" id="TIGR00508">
    <property type="entry name" value="bioA"/>
    <property type="match status" value="1"/>
</dbReference>
<dbReference type="Gene3D" id="3.90.1150.10">
    <property type="entry name" value="Aspartate Aminotransferase, domain 1"/>
    <property type="match status" value="1"/>
</dbReference>
<evidence type="ECO:0000313" key="9">
    <source>
        <dbReference type="Proteomes" id="UP000263486"/>
    </source>
</evidence>
<dbReference type="EC" id="2.6.1.62" evidence="7"/>
<keyword evidence="4 7" id="KW-0949">S-adenosyl-L-methionine</keyword>
<feature type="binding site" evidence="7">
    <location>
        <position position="230"/>
    </location>
    <ligand>
        <name>pyridoxal 5'-phosphate</name>
        <dbReference type="ChEBI" id="CHEBI:597326"/>
    </ligand>
</feature>
<accession>A0ABX9KJG5</accession>
<keyword evidence="7" id="KW-0963">Cytoplasm</keyword>
<feature type="binding site" evidence="7">
    <location>
        <position position="140"/>
    </location>
    <ligand>
        <name>substrate</name>
    </ligand>
</feature>
<organism evidence="8 9">
    <name type="scientific">Psychrilyobacter piezotolerans</name>
    <dbReference type="NCBI Taxonomy" id="2293438"/>
    <lineage>
        <taxon>Bacteria</taxon>
        <taxon>Fusobacteriati</taxon>
        <taxon>Fusobacteriota</taxon>
        <taxon>Fusobacteriia</taxon>
        <taxon>Fusobacteriales</taxon>
        <taxon>Fusobacteriaceae</taxon>
        <taxon>Psychrilyobacter</taxon>
    </lineage>
</organism>
<name>A0ABX9KJG5_9FUSO</name>
<dbReference type="InterPro" id="IPR015422">
    <property type="entry name" value="PyrdxlP-dep_Trfase_small"/>
</dbReference>
<evidence type="ECO:0000256" key="7">
    <source>
        <dbReference type="HAMAP-Rule" id="MF_00834"/>
    </source>
</evidence>
<dbReference type="PANTHER" id="PTHR42684">
    <property type="entry name" value="ADENOSYLMETHIONINE-8-AMINO-7-OXONONANOATE AMINOTRANSFERASE"/>
    <property type="match status" value="1"/>
</dbReference>